<dbReference type="FunFam" id="3.10.20.30:FF:000001">
    <property type="entry name" value="Ribosome-binding ATPase YchF"/>
    <property type="match status" value="1"/>
</dbReference>
<dbReference type="InterPro" id="IPR027417">
    <property type="entry name" value="P-loop_NTPase"/>
</dbReference>
<dbReference type="EMBL" id="GL883026">
    <property type="protein sequence ID" value="EGG15222.1"/>
    <property type="molecule type" value="Genomic_DNA"/>
</dbReference>
<dbReference type="InterPro" id="IPR041706">
    <property type="entry name" value="YchF_N"/>
</dbReference>
<evidence type="ECO:0000313" key="7">
    <source>
        <dbReference type="Proteomes" id="UP000007797"/>
    </source>
</evidence>
<dbReference type="PANTHER" id="PTHR23305">
    <property type="entry name" value="OBG GTPASE FAMILY"/>
    <property type="match status" value="1"/>
</dbReference>
<reference evidence="7" key="1">
    <citation type="journal article" date="2011" name="Genome Res.">
        <title>Phylogeny-wide analysis of social amoeba genomes highlights ancient origins for complex intercellular communication.</title>
        <authorList>
            <person name="Heidel A.J."/>
            <person name="Lawal H.M."/>
            <person name="Felder M."/>
            <person name="Schilde C."/>
            <person name="Helps N.R."/>
            <person name="Tunggal B."/>
            <person name="Rivero F."/>
            <person name="John U."/>
            <person name="Schleicher M."/>
            <person name="Eichinger L."/>
            <person name="Platzer M."/>
            <person name="Noegel A.A."/>
            <person name="Schaap P."/>
            <person name="Gloeckner G."/>
        </authorList>
    </citation>
    <scope>NUCLEOTIDE SEQUENCE [LARGE SCALE GENOMIC DNA]</scope>
    <source>
        <strain evidence="7">SH3</strain>
    </source>
</reference>
<dbReference type="SUPFAM" id="SSF52540">
    <property type="entry name" value="P-loop containing nucleoside triphosphate hydrolases"/>
    <property type="match status" value="1"/>
</dbReference>
<dbReference type="InterPro" id="IPR014756">
    <property type="entry name" value="Ig_E-set"/>
</dbReference>
<dbReference type="CDD" id="cd00102">
    <property type="entry name" value="IPT"/>
    <property type="match status" value="1"/>
</dbReference>
<dbReference type="InterPro" id="IPR023192">
    <property type="entry name" value="TGS-like_dom_sf"/>
</dbReference>
<dbReference type="GO" id="GO:0005737">
    <property type="term" value="C:cytoplasm"/>
    <property type="evidence" value="ECO:0007669"/>
    <property type="project" value="TreeGrafter"/>
</dbReference>
<dbReference type="FunFam" id="1.10.150.300:FF:000001">
    <property type="entry name" value="Ribosome-binding ATPase YchF"/>
    <property type="match status" value="1"/>
</dbReference>
<dbReference type="InterPro" id="IPR031167">
    <property type="entry name" value="G_OBG"/>
</dbReference>
<evidence type="ECO:0000259" key="5">
    <source>
        <dbReference type="PROSITE" id="PS51710"/>
    </source>
</evidence>
<dbReference type="PROSITE" id="PS01186">
    <property type="entry name" value="EGF_2"/>
    <property type="match status" value="1"/>
</dbReference>
<keyword evidence="7" id="KW-1185">Reference proteome</keyword>
<dbReference type="InterPro" id="IPR032675">
    <property type="entry name" value="LRR_dom_sf"/>
</dbReference>
<dbReference type="Pfam" id="PF22933">
    <property type="entry name" value="ComC_SSD"/>
    <property type="match status" value="1"/>
</dbReference>
<dbReference type="CDD" id="cd01900">
    <property type="entry name" value="YchF"/>
    <property type="match status" value="1"/>
</dbReference>
<evidence type="ECO:0000313" key="6">
    <source>
        <dbReference type="EMBL" id="EGG15222.1"/>
    </source>
</evidence>
<proteinExistence type="predicted"/>
<dbReference type="GO" id="GO:0016887">
    <property type="term" value="F:ATP hydrolysis activity"/>
    <property type="evidence" value="ECO:0007669"/>
    <property type="project" value="InterPro"/>
</dbReference>
<evidence type="ECO:0000256" key="1">
    <source>
        <dbReference type="ARBA" id="ARBA00022741"/>
    </source>
</evidence>
<name>F4Q953_CACFS</name>
<dbReference type="SUPFAM" id="SSF52058">
    <property type="entry name" value="L domain-like"/>
    <property type="match status" value="1"/>
</dbReference>
<dbReference type="InterPro" id="IPR000742">
    <property type="entry name" value="EGF"/>
</dbReference>
<dbReference type="PRINTS" id="PR00326">
    <property type="entry name" value="GTP1OBG"/>
</dbReference>
<evidence type="ECO:0000256" key="3">
    <source>
        <dbReference type="ARBA" id="ARBA00068719"/>
    </source>
</evidence>
<dbReference type="SUPFAM" id="SSF81271">
    <property type="entry name" value="TGS-like"/>
    <property type="match status" value="1"/>
</dbReference>
<dbReference type="Gene3D" id="3.80.10.10">
    <property type="entry name" value="Ribonuclease Inhibitor"/>
    <property type="match status" value="1"/>
</dbReference>
<dbReference type="OrthoDB" id="424823at2759"/>
<dbReference type="Proteomes" id="UP000007797">
    <property type="component" value="Unassembled WGS sequence"/>
</dbReference>
<gene>
    <name evidence="6" type="ORF">DFA_10052</name>
</gene>
<dbReference type="Pfam" id="PF06071">
    <property type="entry name" value="YchF-GTPase_C"/>
    <property type="match status" value="1"/>
</dbReference>
<evidence type="ECO:0000256" key="4">
    <source>
        <dbReference type="SAM" id="Phobius"/>
    </source>
</evidence>
<dbReference type="GO" id="GO:0005524">
    <property type="term" value="F:ATP binding"/>
    <property type="evidence" value="ECO:0007669"/>
    <property type="project" value="UniProtKB-KW"/>
</dbReference>
<accession>F4Q953</accession>
<dbReference type="NCBIfam" id="TIGR00092">
    <property type="entry name" value="redox-regulated ATPase YchF"/>
    <property type="match status" value="1"/>
</dbReference>
<dbReference type="InterPro" id="IPR006073">
    <property type="entry name" value="GTP-bd"/>
</dbReference>
<sequence>MSKKAATPDAPVLLGRVGNNLKMGLVGLPNVGKSSMFNILTNMSIPAENFPFCTIDPNVSRCAVPDERYDWLVDLHKPKSNIPAYLTITDIAGLVKGASTGAGLGNAFLSHIQQVDGIFHMIRAFDDSDIIHVEDTVDPVRDLEVIANELIQKDLEHAAKQLDVLVKSVKNKTVDKTKQQEIDTYQKVVNLLKEGKQARFGQYSNFEVEFIRDMGLITTKPGIYLVNLSEEDFIRKKNKYLAKIKTWVDANGGGPIIPISVKFEAPLSLIKNPEERKAYEDSKGAVSMLPKIIKTGYHHLQLCHFFTCGSDEVRCWTFQKGSKAPQCAGVIHTDFEKGFIMAETMAYVDFAEHKSEAACKAAGKWIIKQYNLNIQTSDELICNDVHFKCSNTTSGYHIININIINSSSPGSDMPDYNLKSFYFPELLTIQHKVTHATNVSINLLSLLSDLPNLFSLDIGNDPSISWVPDFEFFNLPKLRIFQSLSPIEKIDTSFNNTNIQHISLSSKLLRMILIDTTMYLPRLETLMFFINSTTPLEMAFTTKSFPLLNSVSINSLSTQKIKILHSSSVLHNLLLGPRYDDMDGSPIYEFFTDSPSTIKSISTYGQGSSLTPKLLDSFPNINYFTFTNSSLTEIPFTKFPTGLEALGFSFSRVQSIPTSLVAPNTLIYLDLSYNKIQGQFPWDTILKNVTKLYLSLRGNPGLSGYVPDTACSQLSNLFISKTAISSLPECFWCFPDRVETDIPYPTGFICNVVLSNKSLITNLGHGIIEGSNLGWGGTFTTYTIKPIVFNQKVEIIFKNYQNFYNPNPNPITIPLSSAPISIANASFTSIVEAGIDLDTITYEQRIRLIFFTFTFKSINLNFVHRISINSQECLITTTSAPLTIQCALRFSTTNSFFNTTGTASNLTYLISNGFFNITGNTKLILEYPIVRSISKETGPTLQSIRLTLFGNFGPFEEGNSIVLVHNWIACIVETKNQTTLVCLIDTLHDNYGLAPLYVNVDGANFTSSNMLYFDPPPPTQGNDLKSKCEQNTRHCYGHGQCQDNGQCSCDLGYSQLDNCLTKYLNETIPIETNSSSPVTQFNIDGVLFNFEMYSIQEIDSDGKTVMNEVIVREWTSNITTDEELTVANYVLISNETEANVTAVISFSSKPRIISFGDQQFSIDPNSIKVTVAVENWTYQSNIATLRVLFKTVVDTNQAVQVNCDQHNIDTFSYDSLGNTIQYLRVVKQGVQFTGRFINYVLSDGRSTYSQTQLVSLLPIVNKVNESIALIGVNFPQCQSCTLDPDFTPLIIDNSKVGECGGASDSKVWKIAVGVSVGGVVLIALVVGTIIYLKDSNRFRLHFAKNIRMKKV</sequence>
<dbReference type="InterPro" id="IPR054484">
    <property type="entry name" value="ComC_SSD"/>
</dbReference>
<dbReference type="GeneID" id="14867490"/>
<dbReference type="InterPro" id="IPR004396">
    <property type="entry name" value="ATPase_YchF/OLA1"/>
</dbReference>
<dbReference type="CDD" id="cd04867">
    <property type="entry name" value="TGS_YchF_OLA1"/>
    <property type="match status" value="1"/>
</dbReference>
<keyword evidence="1" id="KW-0547">Nucleotide-binding</keyword>
<dbReference type="Gene3D" id="1.10.150.300">
    <property type="entry name" value="TGS-like domain"/>
    <property type="match status" value="1"/>
</dbReference>
<dbReference type="SUPFAM" id="SSF81296">
    <property type="entry name" value="E set domains"/>
    <property type="match status" value="1"/>
</dbReference>
<protein>
    <recommendedName>
        <fullName evidence="3">Obg-like ATPase homolog</fullName>
    </recommendedName>
</protein>
<dbReference type="Gene3D" id="3.10.20.30">
    <property type="match status" value="1"/>
</dbReference>
<dbReference type="Pfam" id="PF01926">
    <property type="entry name" value="MMR_HSR1"/>
    <property type="match status" value="1"/>
</dbReference>
<dbReference type="PANTHER" id="PTHR23305:SF11">
    <property type="entry name" value="OBG-LIKE ATPASE 1"/>
    <property type="match status" value="1"/>
</dbReference>
<keyword evidence="2" id="KW-0067">ATP-binding</keyword>
<dbReference type="InterPro" id="IPR013029">
    <property type="entry name" value="YchF_C"/>
</dbReference>
<keyword evidence="4" id="KW-0812">Transmembrane</keyword>
<dbReference type="InterPro" id="IPR012675">
    <property type="entry name" value="Beta-grasp_dom_sf"/>
</dbReference>
<feature type="domain" description="OBG-type G" evidence="5">
    <location>
        <begin position="21"/>
        <end position="279"/>
    </location>
</feature>
<organism evidence="6 7">
    <name type="scientific">Cavenderia fasciculata</name>
    <name type="common">Slime mold</name>
    <name type="synonym">Dictyostelium fasciculatum</name>
    <dbReference type="NCBI Taxonomy" id="261658"/>
    <lineage>
        <taxon>Eukaryota</taxon>
        <taxon>Amoebozoa</taxon>
        <taxon>Evosea</taxon>
        <taxon>Eumycetozoa</taxon>
        <taxon>Dictyostelia</taxon>
        <taxon>Acytosteliales</taxon>
        <taxon>Cavenderiaceae</taxon>
        <taxon>Cavenderia</taxon>
    </lineage>
</organism>
<keyword evidence="4" id="KW-0472">Membrane</keyword>
<dbReference type="InterPro" id="IPR012676">
    <property type="entry name" value="TGS-like"/>
</dbReference>
<keyword evidence="4" id="KW-1133">Transmembrane helix</keyword>
<dbReference type="STRING" id="1054147.F4Q953"/>
<dbReference type="Gene3D" id="3.40.50.300">
    <property type="entry name" value="P-loop containing nucleotide triphosphate hydrolases"/>
    <property type="match status" value="1"/>
</dbReference>
<feature type="transmembrane region" description="Helical" evidence="4">
    <location>
        <begin position="1307"/>
        <end position="1332"/>
    </location>
</feature>
<dbReference type="PROSITE" id="PS51710">
    <property type="entry name" value="G_OBG"/>
    <property type="match status" value="1"/>
</dbReference>
<evidence type="ECO:0000256" key="2">
    <source>
        <dbReference type="ARBA" id="ARBA00022840"/>
    </source>
</evidence>
<dbReference type="RefSeq" id="XP_004351942.1">
    <property type="nucleotide sequence ID" value="XM_004351890.1"/>
</dbReference>
<dbReference type="KEGG" id="dfa:DFA_10052"/>
<dbReference type="GO" id="GO:0005525">
    <property type="term" value="F:GTP binding"/>
    <property type="evidence" value="ECO:0007669"/>
    <property type="project" value="InterPro"/>
</dbReference>